<comment type="subunit">
    <text evidence="3 10">Homodimer.</text>
</comment>
<keyword evidence="4 10" id="KW-0808">Transferase</keyword>
<comment type="catalytic activity">
    <reaction evidence="10">
        <text>D-glyceraldehyde 3-phosphate + pyruvate + H(+) = 1-deoxy-D-xylulose 5-phosphate + CO2</text>
        <dbReference type="Rhea" id="RHEA:12605"/>
        <dbReference type="ChEBI" id="CHEBI:15361"/>
        <dbReference type="ChEBI" id="CHEBI:15378"/>
        <dbReference type="ChEBI" id="CHEBI:16526"/>
        <dbReference type="ChEBI" id="CHEBI:57792"/>
        <dbReference type="ChEBI" id="CHEBI:59776"/>
        <dbReference type="EC" id="2.2.1.7"/>
    </reaction>
</comment>
<dbReference type="NCBIfam" id="TIGR00204">
    <property type="entry name" value="dxs"/>
    <property type="match status" value="1"/>
</dbReference>
<dbReference type="Pfam" id="PF02779">
    <property type="entry name" value="Transket_pyr"/>
    <property type="match status" value="1"/>
</dbReference>
<dbReference type="RefSeq" id="WP_123824682.1">
    <property type="nucleotide sequence ID" value="NZ_RKMF01000005.1"/>
</dbReference>
<dbReference type="InterPro" id="IPR049557">
    <property type="entry name" value="Transketolase_CS"/>
</dbReference>
<feature type="binding site" evidence="10">
    <location>
        <position position="175"/>
    </location>
    <ligand>
        <name>Mg(2+)</name>
        <dbReference type="ChEBI" id="CHEBI:18420"/>
    </ligand>
</feature>
<feature type="compositionally biased region" description="Acidic residues" evidence="11">
    <location>
        <begin position="671"/>
        <end position="681"/>
    </location>
</feature>
<dbReference type="CDD" id="cd07033">
    <property type="entry name" value="TPP_PYR_DXS_TK_like"/>
    <property type="match status" value="1"/>
</dbReference>
<dbReference type="GO" id="GO:0016114">
    <property type="term" value="P:terpenoid biosynthetic process"/>
    <property type="evidence" value="ECO:0007669"/>
    <property type="project" value="UniProtKB-UniRule"/>
</dbReference>
<keyword evidence="9 10" id="KW-0414">Isoprene biosynthesis</keyword>
<dbReference type="Pfam" id="PF13292">
    <property type="entry name" value="DXP_synthase_N"/>
    <property type="match status" value="1"/>
</dbReference>
<accession>A0A3N4ACM2</accession>
<evidence type="ECO:0000256" key="10">
    <source>
        <dbReference type="HAMAP-Rule" id="MF_00315"/>
    </source>
</evidence>
<evidence type="ECO:0000256" key="8">
    <source>
        <dbReference type="ARBA" id="ARBA00023052"/>
    </source>
</evidence>
<dbReference type="InterPro" id="IPR009014">
    <property type="entry name" value="Transketo_C/PFOR_II"/>
</dbReference>
<feature type="compositionally biased region" description="Low complexity" evidence="11">
    <location>
        <begin position="659"/>
        <end position="670"/>
    </location>
</feature>
<keyword evidence="7 10" id="KW-0784">Thiamine biosynthesis</keyword>
<feature type="binding site" evidence="10">
    <location>
        <position position="297"/>
    </location>
    <ligand>
        <name>thiamine diphosphate</name>
        <dbReference type="ChEBI" id="CHEBI:58937"/>
    </ligand>
</feature>
<dbReference type="GO" id="GO:0019288">
    <property type="term" value="P:isopentenyl diphosphate biosynthetic process, methylerythritol 4-phosphate pathway"/>
    <property type="evidence" value="ECO:0007669"/>
    <property type="project" value="TreeGrafter"/>
</dbReference>
<dbReference type="EC" id="2.2.1.7" evidence="10"/>
<evidence type="ECO:0000256" key="11">
    <source>
        <dbReference type="SAM" id="MobiDB-lite"/>
    </source>
</evidence>
<sequence length="681" mass="72267">MSLLESINGPRDLDALTQQELEELAGEIRDFLVTNVSATGGHLGPNLGVVELTLAIHRVFDSPKDPVVFDTGHQSYVHKLLTGRQDFTTLRQQGGLAGYPDRAESEHDVVESSHASSSLSWADGISRAFAMTGQEDRTVVVVVGDGAMTGGMTWEAANNIAGDPDRKVVIVVNDNGRSYAPTVGGLARQLHNLKADVQQGVDAVRTDRRYEELLTSVKDGLKNAGPIGQAAYRGLHGMKVGIKDVVVPHGLFADLGMKYVGPVDGHDQGAMEHALRNAKNFGGPVIVHAITEKGHGYAPALADEADMFHAVGTIDPETGQPVTPSSGRSWTAVFRDEIAAIADERDDVVGVTGAMLIPVGLQKMQAAHPERVVDVGIAEQHALTMSAGMAFGGLHPVVALYATFLNRGFDQLLMDVALHKAGVTLVLDRSGVTGPDGPSHHGMWDLALLQIVPGLHLAAPRDEASLQEELREAVAVDDAPTVIRYPKGNVGPEIPAVERLSDGVDVLLRTGSGLEVPDHDRDVLLVSVGAMAQTCLETAQRLEAHGVTSTVVDPRWVLPVPQSLVQLAARHRIVVVVEDGVRSGGIGSLVRQRLREAGVDTALNEVGLPTEFLTHASRGQILDRVGLTAQRIAQDTLSSVLGTKVPYARRVDDEATRVAARSGAGRSAATEETEATGSADE</sequence>
<feature type="binding site" evidence="10">
    <location>
        <begin position="113"/>
        <end position="115"/>
    </location>
    <ligand>
        <name>thiamine diphosphate</name>
        <dbReference type="ChEBI" id="CHEBI:58937"/>
    </ligand>
</feature>
<dbReference type="HAMAP" id="MF_00315">
    <property type="entry name" value="DXP_synth"/>
    <property type="match status" value="1"/>
</dbReference>
<dbReference type="SUPFAM" id="SSF52518">
    <property type="entry name" value="Thiamin diphosphate-binding fold (THDP-binding)"/>
    <property type="match status" value="2"/>
</dbReference>
<dbReference type="Proteomes" id="UP000270616">
    <property type="component" value="Unassembled WGS sequence"/>
</dbReference>
<feature type="binding site" evidence="10">
    <location>
        <position position="379"/>
    </location>
    <ligand>
        <name>thiamine diphosphate</name>
        <dbReference type="ChEBI" id="CHEBI:58937"/>
    </ligand>
</feature>
<evidence type="ECO:0000256" key="5">
    <source>
        <dbReference type="ARBA" id="ARBA00022723"/>
    </source>
</evidence>
<evidence type="ECO:0000256" key="2">
    <source>
        <dbReference type="ARBA" id="ARBA00011081"/>
    </source>
</evidence>
<dbReference type="PROSITE" id="PS00802">
    <property type="entry name" value="TRANSKETOLASE_2"/>
    <property type="match status" value="1"/>
</dbReference>
<comment type="caution">
    <text evidence="13">The sequence shown here is derived from an EMBL/GenBank/DDBJ whole genome shotgun (WGS) entry which is preliminary data.</text>
</comment>
<evidence type="ECO:0000256" key="6">
    <source>
        <dbReference type="ARBA" id="ARBA00022842"/>
    </source>
</evidence>
<dbReference type="GO" id="GO:0000287">
    <property type="term" value="F:magnesium ion binding"/>
    <property type="evidence" value="ECO:0007669"/>
    <property type="project" value="UniProtKB-UniRule"/>
</dbReference>
<dbReference type="GO" id="GO:0008661">
    <property type="term" value="F:1-deoxy-D-xylulose-5-phosphate synthase activity"/>
    <property type="evidence" value="ECO:0007669"/>
    <property type="project" value="UniProtKB-UniRule"/>
</dbReference>
<keyword evidence="8 10" id="KW-0786">Thiamine pyrophosphate</keyword>
<dbReference type="InterPro" id="IPR005477">
    <property type="entry name" value="Dxylulose-5-P_synthase"/>
</dbReference>
<keyword evidence="5 10" id="KW-0479">Metal-binding</keyword>
<evidence type="ECO:0000256" key="1">
    <source>
        <dbReference type="ARBA" id="ARBA00004980"/>
    </source>
</evidence>
<dbReference type="InterPro" id="IPR033248">
    <property type="entry name" value="Transketolase_C"/>
</dbReference>
<dbReference type="InterPro" id="IPR020826">
    <property type="entry name" value="Transketolase_BS"/>
</dbReference>
<feature type="binding site" evidence="10">
    <location>
        <begin position="146"/>
        <end position="147"/>
    </location>
    <ligand>
        <name>thiamine diphosphate</name>
        <dbReference type="ChEBI" id="CHEBI:58937"/>
    </ligand>
</feature>
<dbReference type="SMART" id="SM00861">
    <property type="entry name" value="Transket_pyr"/>
    <property type="match status" value="1"/>
</dbReference>
<dbReference type="NCBIfam" id="NF003933">
    <property type="entry name" value="PRK05444.2-2"/>
    <property type="match status" value="1"/>
</dbReference>
<keyword evidence="14" id="KW-1185">Reference proteome</keyword>
<evidence type="ECO:0000256" key="9">
    <source>
        <dbReference type="ARBA" id="ARBA00023229"/>
    </source>
</evidence>
<evidence type="ECO:0000313" key="14">
    <source>
        <dbReference type="Proteomes" id="UP000270616"/>
    </source>
</evidence>
<reference evidence="13 14" key="1">
    <citation type="submission" date="2018-10" db="EMBL/GenBank/DDBJ databases">
        <title>Kocuria sp. M5W7-7, whole genome shotgun sequence.</title>
        <authorList>
            <person name="Tuo L."/>
        </authorList>
    </citation>
    <scope>NUCLEOTIDE SEQUENCE [LARGE SCALE GENOMIC DNA]</scope>
    <source>
        <strain evidence="13 14">M5W7-7</strain>
    </source>
</reference>
<evidence type="ECO:0000256" key="4">
    <source>
        <dbReference type="ARBA" id="ARBA00022679"/>
    </source>
</evidence>
<comment type="cofactor">
    <cofactor evidence="10">
        <name>thiamine diphosphate</name>
        <dbReference type="ChEBI" id="CHEBI:58937"/>
    </cofactor>
    <text evidence="10">Binds 1 thiamine pyrophosphate per subunit.</text>
</comment>
<dbReference type="Gene3D" id="3.40.50.970">
    <property type="match status" value="2"/>
</dbReference>
<evidence type="ECO:0000313" key="13">
    <source>
        <dbReference type="EMBL" id="ROZ63684.1"/>
    </source>
</evidence>
<feature type="region of interest" description="Disordered" evidence="11">
    <location>
        <begin position="658"/>
        <end position="681"/>
    </location>
</feature>
<dbReference type="Pfam" id="PF02780">
    <property type="entry name" value="Transketolase_C"/>
    <property type="match status" value="1"/>
</dbReference>
<comment type="cofactor">
    <cofactor evidence="10">
        <name>Mg(2+)</name>
        <dbReference type="ChEBI" id="CHEBI:18420"/>
    </cofactor>
    <text evidence="10">Binds 1 Mg(2+) ion per subunit.</text>
</comment>
<dbReference type="GO" id="GO:0030976">
    <property type="term" value="F:thiamine pyrophosphate binding"/>
    <property type="evidence" value="ECO:0007669"/>
    <property type="project" value="UniProtKB-UniRule"/>
</dbReference>
<dbReference type="CDD" id="cd02007">
    <property type="entry name" value="TPP_DXS"/>
    <property type="match status" value="1"/>
</dbReference>
<comment type="function">
    <text evidence="10">Catalyzes the acyloin condensation reaction between C atoms 2 and 3 of pyruvate and glyceraldehyde 3-phosphate to yield 1-deoxy-D-xylulose-5-phosphate (DXP).</text>
</comment>
<dbReference type="PROSITE" id="PS00801">
    <property type="entry name" value="TRANSKETOLASE_1"/>
    <property type="match status" value="1"/>
</dbReference>
<dbReference type="PANTHER" id="PTHR43322">
    <property type="entry name" value="1-D-DEOXYXYLULOSE 5-PHOSPHATE SYNTHASE-RELATED"/>
    <property type="match status" value="1"/>
</dbReference>
<dbReference type="EMBL" id="RKMF01000005">
    <property type="protein sequence ID" value="ROZ63684.1"/>
    <property type="molecule type" value="Genomic_DNA"/>
</dbReference>
<comment type="similarity">
    <text evidence="2 10">Belongs to the transketolase family. DXPS subfamily.</text>
</comment>
<keyword evidence="6 10" id="KW-0460">Magnesium</keyword>
<dbReference type="SUPFAM" id="SSF52922">
    <property type="entry name" value="TK C-terminal domain-like"/>
    <property type="match status" value="1"/>
</dbReference>
<dbReference type="GO" id="GO:0009228">
    <property type="term" value="P:thiamine biosynthetic process"/>
    <property type="evidence" value="ECO:0007669"/>
    <property type="project" value="UniProtKB-UniRule"/>
</dbReference>
<dbReference type="AlphaFoldDB" id="A0A3N4ACM2"/>
<feature type="binding site" evidence="10">
    <location>
        <position position="73"/>
    </location>
    <ligand>
        <name>thiamine diphosphate</name>
        <dbReference type="ChEBI" id="CHEBI:58937"/>
    </ligand>
</feature>
<feature type="domain" description="Transketolase-like pyrimidine-binding" evidence="12">
    <location>
        <begin position="328"/>
        <end position="492"/>
    </location>
</feature>
<dbReference type="InterPro" id="IPR005475">
    <property type="entry name" value="Transketolase-like_Pyr-bd"/>
</dbReference>
<dbReference type="GO" id="GO:0005829">
    <property type="term" value="C:cytosol"/>
    <property type="evidence" value="ECO:0007669"/>
    <property type="project" value="TreeGrafter"/>
</dbReference>
<feature type="binding site" evidence="10">
    <location>
        <position position="175"/>
    </location>
    <ligand>
        <name>thiamine diphosphate</name>
        <dbReference type="ChEBI" id="CHEBI:58937"/>
    </ligand>
</feature>
<name>A0A3N4ACM2_9MICC</name>
<dbReference type="OrthoDB" id="9803371at2"/>
<dbReference type="Gene3D" id="3.40.50.920">
    <property type="match status" value="1"/>
</dbReference>
<dbReference type="UniPathway" id="UPA00064">
    <property type="reaction ID" value="UER00091"/>
</dbReference>
<proteinExistence type="inferred from homology"/>
<evidence type="ECO:0000256" key="7">
    <source>
        <dbReference type="ARBA" id="ARBA00022977"/>
    </source>
</evidence>
<evidence type="ECO:0000256" key="3">
    <source>
        <dbReference type="ARBA" id="ARBA00011738"/>
    </source>
</evidence>
<dbReference type="InterPro" id="IPR029061">
    <property type="entry name" value="THDP-binding"/>
</dbReference>
<evidence type="ECO:0000259" key="12">
    <source>
        <dbReference type="SMART" id="SM00861"/>
    </source>
</evidence>
<comment type="pathway">
    <text evidence="1 10">Metabolic intermediate biosynthesis; 1-deoxy-D-xylulose 5-phosphate biosynthesis; 1-deoxy-D-xylulose 5-phosphate from D-glyceraldehyde 3-phosphate and pyruvate: step 1/1.</text>
</comment>
<feature type="binding site" evidence="10">
    <location>
        <position position="145"/>
    </location>
    <ligand>
        <name>Mg(2+)</name>
        <dbReference type="ChEBI" id="CHEBI:18420"/>
    </ligand>
</feature>
<organism evidence="13 14">
    <name type="scientific">Kocuria soli</name>
    <dbReference type="NCBI Taxonomy" id="2485125"/>
    <lineage>
        <taxon>Bacteria</taxon>
        <taxon>Bacillati</taxon>
        <taxon>Actinomycetota</taxon>
        <taxon>Actinomycetes</taxon>
        <taxon>Micrococcales</taxon>
        <taxon>Micrococcaceae</taxon>
        <taxon>Kocuria</taxon>
    </lineage>
</organism>
<protein>
    <recommendedName>
        <fullName evidence="10">1-deoxy-D-xylulose-5-phosphate synthase</fullName>
        <ecNumber evidence="10">2.2.1.7</ecNumber>
    </recommendedName>
    <alternativeName>
        <fullName evidence="10">1-deoxyxylulose-5-phosphate synthase</fullName>
        <shortName evidence="10">DXP synthase</shortName>
        <shortName evidence="10">DXPS</shortName>
    </alternativeName>
</protein>
<dbReference type="PANTHER" id="PTHR43322:SF5">
    <property type="entry name" value="1-DEOXY-D-XYLULOSE-5-PHOSPHATE SYNTHASE, CHLOROPLASTIC"/>
    <property type="match status" value="1"/>
</dbReference>
<gene>
    <name evidence="10 13" type="primary">dxs</name>
    <name evidence="13" type="ORF">EDL96_04800</name>
</gene>